<dbReference type="Gene3D" id="6.10.140.140">
    <property type="match status" value="1"/>
</dbReference>
<dbReference type="SUPFAM" id="SSF109640">
    <property type="entry name" value="KRAB domain (Kruppel-associated box)"/>
    <property type="match status" value="1"/>
</dbReference>
<reference evidence="2" key="1">
    <citation type="submission" date="2025-08" db="UniProtKB">
        <authorList>
            <consortium name="Ensembl"/>
        </authorList>
    </citation>
    <scope>IDENTIFICATION</scope>
</reference>
<name>A0A8D0BYW8_SALMN</name>
<feature type="domain" description="KRAB" evidence="1">
    <location>
        <begin position="1"/>
        <end position="45"/>
    </location>
</feature>
<sequence>MQSQRALHREVMEENYQNLAFLGKNHSLMRLIGRLIRGTTGVLCA</sequence>
<accession>A0A8D0BYW8</accession>
<organism evidence="2 3">
    <name type="scientific">Salvator merianae</name>
    <name type="common">Argentine black and white tegu</name>
    <name type="synonym">Tupinambis merianae</name>
    <dbReference type="NCBI Taxonomy" id="96440"/>
    <lineage>
        <taxon>Eukaryota</taxon>
        <taxon>Metazoa</taxon>
        <taxon>Chordata</taxon>
        <taxon>Craniata</taxon>
        <taxon>Vertebrata</taxon>
        <taxon>Euteleostomi</taxon>
        <taxon>Lepidosauria</taxon>
        <taxon>Squamata</taxon>
        <taxon>Bifurcata</taxon>
        <taxon>Unidentata</taxon>
        <taxon>Episquamata</taxon>
        <taxon>Laterata</taxon>
        <taxon>Teiioidea</taxon>
        <taxon>Teiidae</taxon>
        <taxon>Salvator</taxon>
    </lineage>
</organism>
<dbReference type="Proteomes" id="UP000694421">
    <property type="component" value="Unplaced"/>
</dbReference>
<dbReference type="InterPro" id="IPR001909">
    <property type="entry name" value="KRAB"/>
</dbReference>
<dbReference type="Ensembl" id="ENSSMRT00000016902.1">
    <property type="protein sequence ID" value="ENSSMRP00000014508.1"/>
    <property type="gene ID" value="ENSSMRG00000011302.1"/>
</dbReference>
<dbReference type="Pfam" id="PF01352">
    <property type="entry name" value="KRAB"/>
    <property type="match status" value="1"/>
</dbReference>
<evidence type="ECO:0000313" key="2">
    <source>
        <dbReference type="Ensembl" id="ENSSMRP00000014508.1"/>
    </source>
</evidence>
<protein>
    <recommendedName>
        <fullName evidence="1">KRAB domain-containing protein</fullName>
    </recommendedName>
</protein>
<proteinExistence type="predicted"/>
<dbReference type="GO" id="GO:0006355">
    <property type="term" value="P:regulation of DNA-templated transcription"/>
    <property type="evidence" value="ECO:0007669"/>
    <property type="project" value="InterPro"/>
</dbReference>
<dbReference type="PROSITE" id="PS50805">
    <property type="entry name" value="KRAB"/>
    <property type="match status" value="1"/>
</dbReference>
<dbReference type="AlphaFoldDB" id="A0A8D0BYW8"/>
<keyword evidence="3" id="KW-1185">Reference proteome</keyword>
<reference evidence="2" key="2">
    <citation type="submission" date="2025-09" db="UniProtKB">
        <authorList>
            <consortium name="Ensembl"/>
        </authorList>
    </citation>
    <scope>IDENTIFICATION</scope>
</reference>
<evidence type="ECO:0000313" key="3">
    <source>
        <dbReference type="Proteomes" id="UP000694421"/>
    </source>
</evidence>
<evidence type="ECO:0000259" key="1">
    <source>
        <dbReference type="PROSITE" id="PS50805"/>
    </source>
</evidence>
<dbReference type="InterPro" id="IPR036051">
    <property type="entry name" value="KRAB_dom_sf"/>
</dbReference>